<sequence length="758" mass="85202">MVQIASHSGISLAKFKLILCLLCIFPTAVLADIQEDIRNAKHFLLSSPAQTIALLSPYTLDSADEVSASEQLELLALLARAYIVQSELQLASQIIDQLETLALEQKDLLYQGIVLRERGAILFIQTQYGSSLELYNLALEKFQLINDALQVGLTYNAMAQSLRAQLQYSQALSFARKSLALLRESGATAAMADVLNAMGVIFERLNNLEESLVAHSQAMDIRRALNDRPGLADSLYNIGEIHRELKDYASAEMYLSESVAVDRDLNNVSNLAYGLFKLADIQCAQNKYDVAKANGLQALALFSRLNAIENVVAANANLVKLELRMGTYTEAAVFLSNAEALLTNDMSAELKFRLGIYRAKLFVAEGEFAKAELILRNHIAVQLDGVNVELQLMVYRMLSDLLAQQGKTKEALAVLNAHNTRHDKIMSESRLQSIANVQSSVDFMRREQQLALLSRDKDIADVKESKRNFERNTVVFGFVVLFFLLFTLFGRYQSRRINFQLKQQVAERTAELEAKNAELQRAYGQLQAISQTDLLTGLSNRRFLQEHIEHDCAKSIRDYLNWLQGKAPVPNQSDLLFFLIDLDGFKNVNDLNGHAAGDLVLAQMKNILAQIFRETDYQVRWGGEEFLVVARFSQRENAAMLAERIRALIAETEFDIKQAKPLSITASIGFSCFPFFTDRPAQYNWQQVVDIADTCLYAAKQSGRNCWVGLTGVEGLEKVDTFDRLFTEPEQVIYEGWVNLYTSLEDPRSLSWQVRSTS</sequence>
<gene>
    <name evidence="6" type="ORF">ACFOX3_01210</name>
</gene>
<dbReference type="Pfam" id="PF13424">
    <property type="entry name" value="TPR_12"/>
    <property type="match status" value="1"/>
</dbReference>
<keyword evidence="3" id="KW-0175">Coiled coil</keyword>
<dbReference type="InterPro" id="IPR029787">
    <property type="entry name" value="Nucleotide_cyclase"/>
</dbReference>
<dbReference type="EMBL" id="JBHSCX010000002">
    <property type="protein sequence ID" value="MFC4360896.1"/>
    <property type="molecule type" value="Genomic_DNA"/>
</dbReference>
<dbReference type="InterPro" id="IPR043128">
    <property type="entry name" value="Rev_trsase/Diguanyl_cyclase"/>
</dbReference>
<dbReference type="InterPro" id="IPR011990">
    <property type="entry name" value="TPR-like_helical_dom_sf"/>
</dbReference>
<dbReference type="InterPro" id="IPR000160">
    <property type="entry name" value="GGDEF_dom"/>
</dbReference>
<dbReference type="InterPro" id="IPR050469">
    <property type="entry name" value="Diguanylate_Cyclase"/>
</dbReference>
<dbReference type="PANTHER" id="PTHR45138:SF9">
    <property type="entry name" value="DIGUANYLATE CYCLASE DGCM-RELATED"/>
    <property type="match status" value="1"/>
</dbReference>
<keyword evidence="4" id="KW-0812">Transmembrane</keyword>
<dbReference type="InterPro" id="IPR019734">
    <property type="entry name" value="TPR_rpt"/>
</dbReference>
<keyword evidence="4" id="KW-1133">Transmembrane helix</keyword>
<dbReference type="SUPFAM" id="SSF55073">
    <property type="entry name" value="Nucleotide cyclase"/>
    <property type="match status" value="1"/>
</dbReference>
<dbReference type="SMART" id="SM00028">
    <property type="entry name" value="TPR"/>
    <property type="match status" value="5"/>
</dbReference>
<name>A0ABV8V0G5_9GAMM</name>
<organism evidence="6 7">
    <name type="scientific">Simiduia curdlanivorans</name>
    <dbReference type="NCBI Taxonomy" id="1492769"/>
    <lineage>
        <taxon>Bacteria</taxon>
        <taxon>Pseudomonadati</taxon>
        <taxon>Pseudomonadota</taxon>
        <taxon>Gammaproteobacteria</taxon>
        <taxon>Cellvibrionales</taxon>
        <taxon>Cellvibrionaceae</taxon>
        <taxon>Simiduia</taxon>
    </lineage>
</organism>
<comment type="catalytic activity">
    <reaction evidence="2">
        <text>2 GTP = 3',3'-c-di-GMP + 2 diphosphate</text>
        <dbReference type="Rhea" id="RHEA:24898"/>
        <dbReference type="ChEBI" id="CHEBI:33019"/>
        <dbReference type="ChEBI" id="CHEBI:37565"/>
        <dbReference type="ChEBI" id="CHEBI:58805"/>
        <dbReference type="EC" id="2.7.7.65"/>
    </reaction>
</comment>
<evidence type="ECO:0000256" key="1">
    <source>
        <dbReference type="ARBA" id="ARBA00012528"/>
    </source>
</evidence>
<evidence type="ECO:0000259" key="5">
    <source>
        <dbReference type="PROSITE" id="PS50887"/>
    </source>
</evidence>
<dbReference type="NCBIfam" id="TIGR00254">
    <property type="entry name" value="GGDEF"/>
    <property type="match status" value="1"/>
</dbReference>
<dbReference type="SUPFAM" id="SSF48452">
    <property type="entry name" value="TPR-like"/>
    <property type="match status" value="2"/>
</dbReference>
<dbReference type="SMART" id="SM00267">
    <property type="entry name" value="GGDEF"/>
    <property type="match status" value="1"/>
</dbReference>
<dbReference type="RefSeq" id="WP_290261829.1">
    <property type="nucleotide sequence ID" value="NZ_JAUFQG010000004.1"/>
</dbReference>
<evidence type="ECO:0000313" key="6">
    <source>
        <dbReference type="EMBL" id="MFC4360896.1"/>
    </source>
</evidence>
<evidence type="ECO:0000256" key="2">
    <source>
        <dbReference type="ARBA" id="ARBA00034247"/>
    </source>
</evidence>
<feature type="transmembrane region" description="Helical" evidence="4">
    <location>
        <begin position="474"/>
        <end position="492"/>
    </location>
</feature>
<dbReference type="EC" id="2.7.7.65" evidence="1"/>
<evidence type="ECO:0000256" key="4">
    <source>
        <dbReference type="SAM" id="Phobius"/>
    </source>
</evidence>
<keyword evidence="7" id="KW-1185">Reference proteome</keyword>
<dbReference type="PROSITE" id="PS50887">
    <property type="entry name" value="GGDEF"/>
    <property type="match status" value="1"/>
</dbReference>
<comment type="caution">
    <text evidence="6">The sequence shown here is derived from an EMBL/GenBank/DDBJ whole genome shotgun (WGS) entry which is preliminary data.</text>
</comment>
<feature type="coiled-coil region" evidence="3">
    <location>
        <begin position="502"/>
        <end position="529"/>
    </location>
</feature>
<protein>
    <recommendedName>
        <fullName evidence="1">diguanylate cyclase</fullName>
        <ecNumber evidence="1">2.7.7.65</ecNumber>
    </recommendedName>
</protein>
<dbReference type="Gene3D" id="3.30.70.270">
    <property type="match status" value="1"/>
</dbReference>
<dbReference type="Proteomes" id="UP001595840">
    <property type="component" value="Unassembled WGS sequence"/>
</dbReference>
<dbReference type="PANTHER" id="PTHR45138">
    <property type="entry name" value="REGULATORY COMPONENTS OF SENSORY TRANSDUCTION SYSTEM"/>
    <property type="match status" value="1"/>
</dbReference>
<feature type="domain" description="GGDEF" evidence="5">
    <location>
        <begin position="573"/>
        <end position="712"/>
    </location>
</feature>
<proteinExistence type="predicted"/>
<dbReference type="CDD" id="cd01949">
    <property type="entry name" value="GGDEF"/>
    <property type="match status" value="1"/>
</dbReference>
<dbReference type="Gene3D" id="1.25.40.10">
    <property type="entry name" value="Tetratricopeptide repeat domain"/>
    <property type="match status" value="1"/>
</dbReference>
<evidence type="ECO:0000313" key="7">
    <source>
        <dbReference type="Proteomes" id="UP001595840"/>
    </source>
</evidence>
<dbReference type="Pfam" id="PF00990">
    <property type="entry name" value="GGDEF"/>
    <property type="match status" value="1"/>
</dbReference>
<evidence type="ECO:0000256" key="3">
    <source>
        <dbReference type="SAM" id="Coils"/>
    </source>
</evidence>
<reference evidence="7" key="1">
    <citation type="journal article" date="2019" name="Int. J. Syst. Evol. Microbiol.">
        <title>The Global Catalogue of Microorganisms (GCM) 10K type strain sequencing project: providing services to taxonomists for standard genome sequencing and annotation.</title>
        <authorList>
            <consortium name="The Broad Institute Genomics Platform"/>
            <consortium name="The Broad Institute Genome Sequencing Center for Infectious Disease"/>
            <person name="Wu L."/>
            <person name="Ma J."/>
        </authorList>
    </citation>
    <scope>NUCLEOTIDE SEQUENCE [LARGE SCALE GENOMIC DNA]</scope>
    <source>
        <strain evidence="7">CECT 8570</strain>
    </source>
</reference>
<accession>A0ABV8V0G5</accession>
<keyword evidence="4" id="KW-0472">Membrane</keyword>